<dbReference type="KEGG" id="gtr:GLOTRDRAFT_95026"/>
<feature type="region of interest" description="Disordered" evidence="1">
    <location>
        <begin position="567"/>
        <end position="603"/>
    </location>
</feature>
<feature type="region of interest" description="Disordered" evidence="1">
    <location>
        <begin position="1"/>
        <end position="20"/>
    </location>
</feature>
<dbReference type="HOGENOM" id="CLU_259509_0_0_1"/>
<dbReference type="GeneID" id="19309668"/>
<feature type="region of interest" description="Disordered" evidence="1">
    <location>
        <begin position="800"/>
        <end position="881"/>
    </location>
</feature>
<feature type="compositionally biased region" description="Polar residues" evidence="1">
    <location>
        <begin position="523"/>
        <end position="532"/>
    </location>
</feature>
<evidence type="ECO:0000313" key="2">
    <source>
        <dbReference type="EMBL" id="EPQ52963.1"/>
    </source>
</evidence>
<dbReference type="Proteomes" id="UP000030669">
    <property type="component" value="Unassembled WGS sequence"/>
</dbReference>
<organism evidence="2 3">
    <name type="scientific">Gloeophyllum trabeum (strain ATCC 11539 / FP-39264 / Madison 617)</name>
    <name type="common">Brown rot fungus</name>
    <dbReference type="NCBI Taxonomy" id="670483"/>
    <lineage>
        <taxon>Eukaryota</taxon>
        <taxon>Fungi</taxon>
        <taxon>Dikarya</taxon>
        <taxon>Basidiomycota</taxon>
        <taxon>Agaricomycotina</taxon>
        <taxon>Agaricomycetes</taxon>
        <taxon>Gloeophyllales</taxon>
        <taxon>Gloeophyllaceae</taxon>
        <taxon>Gloeophyllum</taxon>
    </lineage>
</organism>
<feature type="compositionally biased region" description="Low complexity" evidence="1">
    <location>
        <begin position="810"/>
        <end position="824"/>
    </location>
</feature>
<feature type="compositionally biased region" description="Low complexity" evidence="1">
    <location>
        <begin position="495"/>
        <end position="520"/>
    </location>
</feature>
<dbReference type="EMBL" id="KB469306">
    <property type="protein sequence ID" value="EPQ52963.1"/>
    <property type="molecule type" value="Genomic_DNA"/>
</dbReference>
<protein>
    <submittedName>
        <fullName evidence="2">Uncharacterized protein</fullName>
    </submittedName>
</protein>
<dbReference type="RefSeq" id="XP_007868290.1">
    <property type="nucleotide sequence ID" value="XM_007870099.1"/>
</dbReference>
<sequence>MSRSRDTIRSGSLRDRESNIMQLGEPWNYLEDSIPTSRPDGRAYTQVSSTPDRSQDLEYPNDGSEYPMTLAMNTGSWSTHDAGSSSPWRTGGTDPLPRSSPGYDEIPVSSSPGYNEEVPISSSPAYHYDEVTLSSSSAYEYHQCPLSSSPGYGTVPMSSTPDLSFSASSPFLSSDPDYAGFDVSRGGLRSSYPAGLGPRSASTVYDSSSPIAHGIGLGSRRSSKSLENEAHEYAYIHAGRELGVYGGTQLSEREESRRRSPGCAQDGVYSLQERGSDGYSSTQESRRRSQDYAARSRGSVQDHAYMLGGRCSVHSVDQVSGLEGSGRHSQNYTARSGSTAQGRAYIRGQSRSEVYVTGQLRRQVDDLWNSRDYATQFRSTAQDHTDTMDNNDSGVGGQLRGRTVSRRDSQDGALLLQDAALDRANTLGRSESNVFGSSQLSGSEESRLYPQIPSYAPLSNRSSRNHQARKSKRARSPSPLPTRKKFRTTEDLEQRFSFSQSQESSSFSFTNSSASSLSRVSNERTSQPSESISPLKLELSVDEKNFLARIDALVRAAVDVQPRKYYEPDSVRSLSDASREEGSHTPVLHHHHHHQARRSSQNSAVDLSFLRELDSRLARIAGTGSGNGHTRRTGASAGSEDSGDIQNSSPARMAPISDPPAESDYMSQSYPQSHYYYRSRSYPMRSDSEELSEAGVPYATCSLQSLRPYYSGESPRFTIPPPFPPDALQYVAPKNAHLALSRKRKRSISPSGLRQSTLHGAAEYGASVARRARHDEHVHASSSLSQVILCREEDESPLFAYGRSSTRPAGIEPASPSGSEGSAGDAYSREVDESPLFAYGHAPGHQDENQPASSSGREGSGDDESGSPEEKPSPHSQQWMPLSTDTLGTVQIPGSYTILVPVLLNWATTSTGISRQTSFASTTYSYESEEDTDPPNARSTPRENELPFHVPAIAPPATRDFIPLPPVDEEEEAERRLARLLARETRQRASEGLPVTCSVNIDVQASASRGSEAGSPASSTAVVGTRSSVDSSGLQWDGFLDIDEETMARAIKWILEVEVQRCRSDHNGQFDTWRELRDQLASSPETRFCAGYMFLRYFNAISHGSDSQDSQRSTMSWRQGRALAALDVAVACLAISAQIAHISQFNRDHLLPLYPLSARTFTRLATHEMDRHDLDAAKWDVFSALSFSISNDSPSAYMEEIYDFSTSFRVLLGSRQIWAQVQRETWQRLYLALFDSEILRFPVSLLTLAALVESTIDTLVEQYDAASVPTATGDDLEAEIRLLAKYRERATEEVFEAIHHLKDMWAISEGELEESRQWLTSVADC</sequence>
<feature type="compositionally biased region" description="Basic residues" evidence="1">
    <location>
        <begin position="587"/>
        <end position="597"/>
    </location>
</feature>
<accession>S7PZT8</accession>
<dbReference type="OrthoDB" id="3250555at2759"/>
<dbReference type="eggNOG" id="ENOG502SQPF">
    <property type="taxonomic scope" value="Eukaryota"/>
</dbReference>
<keyword evidence="3" id="KW-1185">Reference proteome</keyword>
<evidence type="ECO:0000256" key="1">
    <source>
        <dbReference type="SAM" id="MobiDB-lite"/>
    </source>
</evidence>
<feature type="region of interest" description="Disordered" evidence="1">
    <location>
        <begin position="620"/>
        <end position="668"/>
    </location>
</feature>
<dbReference type="STRING" id="670483.S7PZT8"/>
<proteinExistence type="predicted"/>
<feature type="region of interest" description="Disordered" evidence="1">
    <location>
        <begin position="924"/>
        <end position="946"/>
    </location>
</feature>
<feature type="compositionally biased region" description="Basic and acidic residues" evidence="1">
    <location>
        <begin position="1"/>
        <end position="18"/>
    </location>
</feature>
<feature type="region of interest" description="Disordered" evidence="1">
    <location>
        <begin position="319"/>
        <end position="343"/>
    </location>
</feature>
<feature type="compositionally biased region" description="Polar residues" evidence="1">
    <location>
        <begin position="327"/>
        <end position="341"/>
    </location>
</feature>
<feature type="compositionally biased region" description="Polar residues" evidence="1">
    <location>
        <begin position="71"/>
        <end position="88"/>
    </location>
</feature>
<feature type="region of interest" description="Disordered" evidence="1">
    <location>
        <begin position="379"/>
        <end position="410"/>
    </location>
</feature>
<reference evidence="2 3" key="1">
    <citation type="journal article" date="2012" name="Science">
        <title>The Paleozoic origin of enzymatic lignin decomposition reconstructed from 31 fungal genomes.</title>
        <authorList>
            <person name="Floudas D."/>
            <person name="Binder M."/>
            <person name="Riley R."/>
            <person name="Barry K."/>
            <person name="Blanchette R.A."/>
            <person name="Henrissat B."/>
            <person name="Martinez A.T."/>
            <person name="Otillar R."/>
            <person name="Spatafora J.W."/>
            <person name="Yadav J.S."/>
            <person name="Aerts A."/>
            <person name="Benoit I."/>
            <person name="Boyd A."/>
            <person name="Carlson A."/>
            <person name="Copeland A."/>
            <person name="Coutinho P.M."/>
            <person name="de Vries R.P."/>
            <person name="Ferreira P."/>
            <person name="Findley K."/>
            <person name="Foster B."/>
            <person name="Gaskell J."/>
            <person name="Glotzer D."/>
            <person name="Gorecki P."/>
            <person name="Heitman J."/>
            <person name="Hesse C."/>
            <person name="Hori C."/>
            <person name="Igarashi K."/>
            <person name="Jurgens J.A."/>
            <person name="Kallen N."/>
            <person name="Kersten P."/>
            <person name="Kohler A."/>
            <person name="Kuees U."/>
            <person name="Kumar T.K.A."/>
            <person name="Kuo A."/>
            <person name="LaButti K."/>
            <person name="Larrondo L.F."/>
            <person name="Lindquist E."/>
            <person name="Ling A."/>
            <person name="Lombard V."/>
            <person name="Lucas S."/>
            <person name="Lundell T."/>
            <person name="Martin R."/>
            <person name="McLaughlin D.J."/>
            <person name="Morgenstern I."/>
            <person name="Morin E."/>
            <person name="Murat C."/>
            <person name="Nagy L.G."/>
            <person name="Nolan M."/>
            <person name="Ohm R.A."/>
            <person name="Patyshakuliyeva A."/>
            <person name="Rokas A."/>
            <person name="Ruiz-Duenas F.J."/>
            <person name="Sabat G."/>
            <person name="Salamov A."/>
            <person name="Samejima M."/>
            <person name="Schmutz J."/>
            <person name="Slot J.C."/>
            <person name="St John F."/>
            <person name="Stenlid J."/>
            <person name="Sun H."/>
            <person name="Sun S."/>
            <person name="Syed K."/>
            <person name="Tsang A."/>
            <person name="Wiebenga A."/>
            <person name="Young D."/>
            <person name="Pisabarro A."/>
            <person name="Eastwood D.C."/>
            <person name="Martin F."/>
            <person name="Cullen D."/>
            <person name="Grigoriev I.V."/>
            <person name="Hibbett D.S."/>
        </authorList>
    </citation>
    <scope>NUCLEOTIDE SEQUENCE [LARGE SCALE GENOMIC DNA]</scope>
    <source>
        <strain evidence="2 3">ATCC 11539</strain>
    </source>
</reference>
<name>S7PZT8_GLOTA</name>
<feature type="region of interest" description="Disordered" evidence="1">
    <location>
        <begin position="453"/>
        <end position="533"/>
    </location>
</feature>
<evidence type="ECO:0000313" key="3">
    <source>
        <dbReference type="Proteomes" id="UP000030669"/>
    </source>
</evidence>
<feature type="region of interest" description="Disordered" evidence="1">
    <location>
        <begin position="31"/>
        <end position="121"/>
    </location>
</feature>
<gene>
    <name evidence="2" type="ORF">GLOTRDRAFT_95026</name>
</gene>
<feature type="compositionally biased region" description="Basic residues" evidence="1">
    <location>
        <begin position="463"/>
        <end position="475"/>
    </location>
</feature>
<feature type="region of interest" description="Disordered" evidence="1">
    <location>
        <begin position="249"/>
        <end position="299"/>
    </location>
</feature>